<keyword evidence="1" id="KW-0732">Signal</keyword>
<name>A0A923SK59_9BACT</name>
<feature type="signal peptide" evidence="1">
    <location>
        <begin position="1"/>
        <end position="19"/>
    </location>
</feature>
<gene>
    <name evidence="2" type="ORF">H8S84_17270</name>
</gene>
<dbReference type="AlphaFoldDB" id="A0A923SK59"/>
<evidence type="ECO:0000256" key="1">
    <source>
        <dbReference type="SAM" id="SignalP"/>
    </source>
</evidence>
<protein>
    <submittedName>
        <fullName evidence="2">Uncharacterized protein</fullName>
    </submittedName>
</protein>
<keyword evidence="3" id="KW-1185">Reference proteome</keyword>
<organism evidence="2 3">
    <name type="scientific">Pontibacter cellulosilyticus</name>
    <dbReference type="NCBI Taxonomy" id="1720253"/>
    <lineage>
        <taxon>Bacteria</taxon>
        <taxon>Pseudomonadati</taxon>
        <taxon>Bacteroidota</taxon>
        <taxon>Cytophagia</taxon>
        <taxon>Cytophagales</taxon>
        <taxon>Hymenobacteraceae</taxon>
        <taxon>Pontibacter</taxon>
    </lineage>
</organism>
<dbReference type="RefSeq" id="WP_187068613.1">
    <property type="nucleotide sequence ID" value="NZ_JACRVF010000005.1"/>
</dbReference>
<dbReference type="Proteomes" id="UP000603640">
    <property type="component" value="Unassembled WGS sequence"/>
</dbReference>
<sequence>MITFLLCLLLGFFTTTPLADNTKTYSLTTLRQEYLAASKEEAAARRFFQKMADYDDRHPVKLAYKGGSEAVMAKYNWNPYAKLKHVKNAAALFEEAVAMDKTNPEIRFLRFTVEHYVPRYLNLSEHLQEDKRVIIEGLRTHPKSGVSTEVMRSIKDFMLTKDHCTPEEKEVLRSIAI</sequence>
<dbReference type="EMBL" id="JACRVF010000005">
    <property type="protein sequence ID" value="MBC5994599.1"/>
    <property type="molecule type" value="Genomic_DNA"/>
</dbReference>
<reference evidence="2" key="1">
    <citation type="submission" date="2020-08" db="EMBL/GenBank/DDBJ databases">
        <title>Pontibacter sp. SD6 16S ribosomal RNA gene Genome sequencing and assembly.</title>
        <authorList>
            <person name="Kang M."/>
        </authorList>
    </citation>
    <scope>NUCLEOTIDE SEQUENCE</scope>
    <source>
        <strain evidence="2">SD6</strain>
    </source>
</reference>
<feature type="chain" id="PRO_5037209532" evidence="1">
    <location>
        <begin position="20"/>
        <end position="177"/>
    </location>
</feature>
<accession>A0A923SK59</accession>
<comment type="caution">
    <text evidence="2">The sequence shown here is derived from an EMBL/GenBank/DDBJ whole genome shotgun (WGS) entry which is preliminary data.</text>
</comment>
<evidence type="ECO:0000313" key="2">
    <source>
        <dbReference type="EMBL" id="MBC5994599.1"/>
    </source>
</evidence>
<evidence type="ECO:0000313" key="3">
    <source>
        <dbReference type="Proteomes" id="UP000603640"/>
    </source>
</evidence>
<proteinExistence type="predicted"/>